<feature type="transmembrane region" description="Helical" evidence="2">
    <location>
        <begin position="56"/>
        <end position="81"/>
    </location>
</feature>
<feature type="region of interest" description="Disordered" evidence="1">
    <location>
        <begin position="1"/>
        <end position="26"/>
    </location>
</feature>
<dbReference type="InterPro" id="IPR036259">
    <property type="entry name" value="MFS_trans_sf"/>
</dbReference>
<protein>
    <recommendedName>
        <fullName evidence="4">Transmembrane protein</fullName>
    </recommendedName>
</protein>
<evidence type="ECO:0008006" key="4">
    <source>
        <dbReference type="Google" id="ProtNLM"/>
    </source>
</evidence>
<keyword evidence="2" id="KW-0812">Transmembrane</keyword>
<evidence type="ECO:0000256" key="1">
    <source>
        <dbReference type="SAM" id="MobiDB-lite"/>
    </source>
</evidence>
<feature type="transmembrane region" description="Helical" evidence="2">
    <location>
        <begin position="132"/>
        <end position="156"/>
    </location>
</feature>
<feature type="transmembrane region" description="Helical" evidence="2">
    <location>
        <begin position="93"/>
        <end position="111"/>
    </location>
</feature>
<evidence type="ECO:0000313" key="3">
    <source>
        <dbReference type="EMBL" id="CAE4618594.1"/>
    </source>
</evidence>
<evidence type="ECO:0000256" key="2">
    <source>
        <dbReference type="SAM" id="Phobius"/>
    </source>
</evidence>
<feature type="transmembrane region" description="Helical" evidence="2">
    <location>
        <begin position="162"/>
        <end position="184"/>
    </location>
</feature>
<name>A0A7S4V1B3_9STRA</name>
<accession>A0A7S4V1B3</accession>
<keyword evidence="2" id="KW-1133">Transmembrane helix</keyword>
<organism evidence="3">
    <name type="scientific">Ditylum brightwellii</name>
    <dbReference type="NCBI Taxonomy" id="49249"/>
    <lineage>
        <taxon>Eukaryota</taxon>
        <taxon>Sar</taxon>
        <taxon>Stramenopiles</taxon>
        <taxon>Ochrophyta</taxon>
        <taxon>Bacillariophyta</taxon>
        <taxon>Mediophyceae</taxon>
        <taxon>Lithodesmiophycidae</taxon>
        <taxon>Lithodesmiales</taxon>
        <taxon>Lithodesmiaceae</taxon>
        <taxon>Ditylum</taxon>
    </lineage>
</organism>
<dbReference type="AlphaFoldDB" id="A0A7S4V1B3"/>
<gene>
    <name evidence="3" type="ORF">DBRI00130_LOCUS20878</name>
</gene>
<feature type="compositionally biased region" description="Low complexity" evidence="1">
    <location>
        <begin position="7"/>
        <end position="25"/>
    </location>
</feature>
<keyword evidence="2" id="KW-0472">Membrane</keyword>
<reference evidence="3" key="1">
    <citation type="submission" date="2021-01" db="EMBL/GenBank/DDBJ databases">
        <authorList>
            <person name="Corre E."/>
            <person name="Pelletier E."/>
            <person name="Niang G."/>
            <person name="Scheremetjew M."/>
            <person name="Finn R."/>
            <person name="Kale V."/>
            <person name="Holt S."/>
            <person name="Cochrane G."/>
            <person name="Meng A."/>
            <person name="Brown T."/>
            <person name="Cohen L."/>
        </authorList>
    </citation>
    <scope>NUCLEOTIDE SEQUENCE</scope>
    <source>
        <strain evidence="3">GSO104</strain>
    </source>
</reference>
<sequence>MLRKRPTTANNENATTDNDATSNSSVINPIDETKQEKIIESLRIECAKHISSSWQFLITVCYIASFFSAFAVPFFWMMFWIEDNDSSSFQESLLPLGDLCIIILHSAYAIIQHLMVAKISRKEPNNSTGSPIALLLGFFAAALLPLLVVILFEFVTTTSTCVYVMLALSIGNIITTIAAMVFHYDARNALHLLKDLESSRYSFKSL</sequence>
<dbReference type="EMBL" id="HBNS01026526">
    <property type="protein sequence ID" value="CAE4618594.1"/>
    <property type="molecule type" value="Transcribed_RNA"/>
</dbReference>
<dbReference type="Gene3D" id="1.20.1250.20">
    <property type="entry name" value="MFS general substrate transporter like domains"/>
    <property type="match status" value="1"/>
</dbReference>
<proteinExistence type="predicted"/>